<organism evidence="1 2">
    <name type="scientific">Chitinophaga agrisoli</name>
    <dbReference type="NCBI Taxonomy" id="2607653"/>
    <lineage>
        <taxon>Bacteria</taxon>
        <taxon>Pseudomonadati</taxon>
        <taxon>Bacteroidota</taxon>
        <taxon>Chitinophagia</taxon>
        <taxon>Chitinophagales</taxon>
        <taxon>Chitinophagaceae</taxon>
        <taxon>Chitinophaga</taxon>
    </lineage>
</organism>
<evidence type="ECO:0000313" key="1">
    <source>
        <dbReference type="EMBL" id="KAA2243541.1"/>
    </source>
</evidence>
<dbReference type="AlphaFoldDB" id="A0A5B2VW57"/>
<accession>A0A5B2VW57</accession>
<name>A0A5B2VW57_9BACT</name>
<reference evidence="1 2" key="2">
    <citation type="submission" date="2019-09" db="EMBL/GenBank/DDBJ databases">
        <authorList>
            <person name="Jin C."/>
        </authorList>
    </citation>
    <scope>NUCLEOTIDE SEQUENCE [LARGE SCALE GENOMIC DNA]</scope>
    <source>
        <strain evidence="1 2">BN140078</strain>
    </source>
</reference>
<gene>
    <name evidence="1" type="ORF">F0L74_13695</name>
</gene>
<evidence type="ECO:0000313" key="2">
    <source>
        <dbReference type="Proteomes" id="UP000324611"/>
    </source>
</evidence>
<proteinExistence type="predicted"/>
<sequence>MSKRKILFLVGSLNQATQMHQIASELPEYDCYFSQVYSDDVLIKWAVKKGWLDHTILGGGNFKQRSDQYLSDNGLRNDYATAVYNNNYDLVVCCTDLQVAKSLRKIKTVFVQEGMTDPVTPWARIVHRLRLPHVLAMNTAFNGSGNICDIYCAASEGYKQQFAQYGTDAARIFVTGIPNYDHVALHNNNDFPYHGYVLVATSDIRELHGREDRDATIANCIKIAAGRPLFFKLHPNEDKERAIAEIKRQAPDAMVFTEGNTGHMIANCEELITQYSTVVYMGIALNKKVHSYFDVTQLKRLAPIQNGGASAYNIAAICRSYIEYKGTRADFLKTYKQPELQYA</sequence>
<comment type="caution">
    <text evidence="1">The sequence shown here is derived from an EMBL/GenBank/DDBJ whole genome shotgun (WGS) entry which is preliminary data.</text>
</comment>
<protein>
    <recommendedName>
        <fullName evidence="3">UDP-N-acetyl glucosamine 2-epimerase</fullName>
    </recommendedName>
</protein>
<dbReference type="SUPFAM" id="SSF53756">
    <property type="entry name" value="UDP-Glycosyltransferase/glycogen phosphorylase"/>
    <property type="match status" value="1"/>
</dbReference>
<dbReference type="Proteomes" id="UP000324611">
    <property type="component" value="Unassembled WGS sequence"/>
</dbReference>
<evidence type="ECO:0008006" key="3">
    <source>
        <dbReference type="Google" id="ProtNLM"/>
    </source>
</evidence>
<keyword evidence="2" id="KW-1185">Reference proteome</keyword>
<reference evidence="1 2" key="1">
    <citation type="submission" date="2019-09" db="EMBL/GenBank/DDBJ databases">
        <title>Chitinophaga ginsengihumi sp. nov., isolated from soil of ginseng rhizosphere.</title>
        <authorList>
            <person name="Lee J."/>
        </authorList>
    </citation>
    <scope>NUCLEOTIDE SEQUENCE [LARGE SCALE GENOMIC DNA]</scope>
    <source>
        <strain evidence="1 2">BN140078</strain>
    </source>
</reference>
<dbReference type="RefSeq" id="WP_149838416.1">
    <property type="nucleotide sequence ID" value="NZ_VUOC01000002.1"/>
</dbReference>
<dbReference type="EMBL" id="VUOC01000002">
    <property type="protein sequence ID" value="KAA2243541.1"/>
    <property type="molecule type" value="Genomic_DNA"/>
</dbReference>